<accession>A0A0G4H952</accession>
<dbReference type="AlphaFoldDB" id="A0A0G4H952"/>
<feature type="compositionally biased region" description="Polar residues" evidence="7">
    <location>
        <begin position="277"/>
        <end position="287"/>
    </location>
</feature>
<comment type="similarity">
    <text evidence="2 6">Belongs to the peroxisomal membrane protein PXMP2/4 family.</text>
</comment>
<dbReference type="Pfam" id="PF04117">
    <property type="entry name" value="Mpv17_PMP22"/>
    <property type="match status" value="1"/>
</dbReference>
<feature type="region of interest" description="Disordered" evidence="7">
    <location>
        <begin position="131"/>
        <end position="180"/>
    </location>
</feature>
<evidence type="ECO:0000256" key="3">
    <source>
        <dbReference type="ARBA" id="ARBA00022692"/>
    </source>
</evidence>
<proteinExistence type="inferred from homology"/>
<evidence type="ECO:0000256" key="1">
    <source>
        <dbReference type="ARBA" id="ARBA00004141"/>
    </source>
</evidence>
<keyword evidence="4" id="KW-1133">Transmembrane helix</keyword>
<dbReference type="PANTHER" id="PTHR11266">
    <property type="entry name" value="PEROXISOMAL MEMBRANE PROTEIN 2, PXMP2 MPV17"/>
    <property type="match status" value="1"/>
</dbReference>
<dbReference type="GO" id="GO:0005737">
    <property type="term" value="C:cytoplasm"/>
    <property type="evidence" value="ECO:0007669"/>
    <property type="project" value="TreeGrafter"/>
</dbReference>
<evidence type="ECO:0000313" key="8">
    <source>
        <dbReference type="EMBL" id="CEM40311.1"/>
    </source>
</evidence>
<gene>
    <name evidence="8" type="ORF">Cvel_25216</name>
</gene>
<dbReference type="InterPro" id="IPR007248">
    <property type="entry name" value="Mpv17_PMP22"/>
</dbReference>
<dbReference type="EMBL" id="CDMZ01002014">
    <property type="protein sequence ID" value="CEM40311.1"/>
    <property type="molecule type" value="Genomic_DNA"/>
</dbReference>
<evidence type="ECO:0000256" key="5">
    <source>
        <dbReference type="ARBA" id="ARBA00023136"/>
    </source>
</evidence>
<evidence type="ECO:0000256" key="2">
    <source>
        <dbReference type="ARBA" id="ARBA00006824"/>
    </source>
</evidence>
<feature type="compositionally biased region" description="Basic and acidic residues" evidence="7">
    <location>
        <begin position="262"/>
        <end position="276"/>
    </location>
</feature>
<sequence length="324" mass="35656">MSKDVALAAISSPLIFAMGDVMAQRMETTRCQNEKEEGERLEFKAASLNLERTMVVGSQGLLLNGLMLPVFYRGLDHWFGDTTKQANWRMGVAKKILATQVVYMPVSTALFLLVTPLLEVLVGTAGRRGGWGAVSSSPSSPSSSISSPRSSPSSSPTPSSSSSSSPLSSQIEGQTETTWRGSLETGLEKGLADLRGGFWHCYLTSWWFWPISDAINFRLIPLSYRPLWDSVIDIVWTSFMSDAAHPASASEEQKSGQQNERTAAEAVRKGLPDDSRTATARPSQSEGGSAIPWPLWESWQDPNGRPSFWIRLFQYVQKVRTDTK</sequence>
<evidence type="ECO:0008006" key="9">
    <source>
        <dbReference type="Google" id="ProtNLM"/>
    </source>
</evidence>
<dbReference type="GO" id="GO:0016020">
    <property type="term" value="C:membrane"/>
    <property type="evidence" value="ECO:0007669"/>
    <property type="project" value="UniProtKB-SubCell"/>
</dbReference>
<dbReference type="PANTHER" id="PTHR11266:SF17">
    <property type="entry name" value="PROTEIN MPV17"/>
    <property type="match status" value="1"/>
</dbReference>
<organism evidence="8">
    <name type="scientific">Chromera velia CCMP2878</name>
    <dbReference type="NCBI Taxonomy" id="1169474"/>
    <lineage>
        <taxon>Eukaryota</taxon>
        <taxon>Sar</taxon>
        <taxon>Alveolata</taxon>
        <taxon>Colpodellida</taxon>
        <taxon>Chromeraceae</taxon>
        <taxon>Chromera</taxon>
    </lineage>
</organism>
<evidence type="ECO:0000256" key="6">
    <source>
        <dbReference type="RuleBase" id="RU363053"/>
    </source>
</evidence>
<reference evidence="8" key="1">
    <citation type="submission" date="2014-11" db="EMBL/GenBank/DDBJ databases">
        <authorList>
            <person name="Otto D Thomas"/>
            <person name="Naeem Raeece"/>
        </authorList>
    </citation>
    <scope>NUCLEOTIDE SEQUENCE</scope>
</reference>
<name>A0A0G4H952_9ALVE</name>
<feature type="compositionally biased region" description="Low complexity" evidence="7">
    <location>
        <begin position="135"/>
        <end position="169"/>
    </location>
</feature>
<evidence type="ECO:0000256" key="7">
    <source>
        <dbReference type="SAM" id="MobiDB-lite"/>
    </source>
</evidence>
<keyword evidence="3" id="KW-0812">Transmembrane</keyword>
<feature type="compositionally biased region" description="Polar residues" evidence="7">
    <location>
        <begin position="170"/>
        <end position="180"/>
    </location>
</feature>
<evidence type="ECO:0000256" key="4">
    <source>
        <dbReference type="ARBA" id="ARBA00022989"/>
    </source>
</evidence>
<keyword evidence="5" id="KW-0472">Membrane</keyword>
<feature type="region of interest" description="Disordered" evidence="7">
    <location>
        <begin position="247"/>
        <end position="294"/>
    </location>
</feature>
<dbReference type="VEuPathDB" id="CryptoDB:Cvel_25216"/>
<protein>
    <recommendedName>
        <fullName evidence="9">Mpv17/PMP22 family protein</fullName>
    </recommendedName>
</protein>
<comment type="subcellular location">
    <subcellularLocation>
        <location evidence="1">Membrane</location>
        <topology evidence="1">Multi-pass membrane protein</topology>
    </subcellularLocation>
</comment>